<dbReference type="EMBL" id="CAGKOT010000008">
    <property type="protein sequence ID" value="CAB5352500.1"/>
    <property type="molecule type" value="Genomic_DNA"/>
</dbReference>
<keyword evidence="1" id="KW-0472">Membrane</keyword>
<keyword evidence="1" id="KW-0812">Transmembrane</keyword>
<feature type="transmembrane region" description="Helical" evidence="1">
    <location>
        <begin position="50"/>
        <end position="68"/>
    </location>
</feature>
<dbReference type="AlphaFoldDB" id="A0A916E2J9"/>
<name>A0A916E2J9_9GLOM</name>
<proteinExistence type="predicted"/>
<evidence type="ECO:0000313" key="2">
    <source>
        <dbReference type="EMBL" id="CAB5352500.1"/>
    </source>
</evidence>
<comment type="caution">
    <text evidence="2">The sequence shown here is derived from an EMBL/GenBank/DDBJ whole genome shotgun (WGS) entry which is preliminary data.</text>
</comment>
<evidence type="ECO:0000256" key="1">
    <source>
        <dbReference type="SAM" id="Phobius"/>
    </source>
</evidence>
<protein>
    <submittedName>
        <fullName evidence="2">Uncharacterized protein</fullName>
    </submittedName>
</protein>
<sequence>MNKFHHEILGRSVHVIPHELIQKYVEFHISYTDFVDLRRVPIRPMRFAEIYSMFGITTNMLCFVIYYLEQTLETKLRQELESVI</sequence>
<organism evidence="2 3">
    <name type="scientific">Rhizophagus irregularis</name>
    <dbReference type="NCBI Taxonomy" id="588596"/>
    <lineage>
        <taxon>Eukaryota</taxon>
        <taxon>Fungi</taxon>
        <taxon>Fungi incertae sedis</taxon>
        <taxon>Mucoromycota</taxon>
        <taxon>Glomeromycotina</taxon>
        <taxon>Glomeromycetes</taxon>
        <taxon>Glomerales</taxon>
        <taxon>Glomeraceae</taxon>
        <taxon>Rhizophagus</taxon>
    </lineage>
</organism>
<dbReference type="Proteomes" id="UP000684084">
    <property type="component" value="Unassembled WGS sequence"/>
</dbReference>
<evidence type="ECO:0000313" key="3">
    <source>
        <dbReference type="Proteomes" id="UP000684084"/>
    </source>
</evidence>
<keyword evidence="1" id="KW-1133">Transmembrane helix</keyword>
<dbReference type="VEuPathDB" id="FungiDB:RhiirFUN_025721"/>
<gene>
    <name evidence="2" type="ORF">CHRIB12_LOCUS5448</name>
</gene>
<accession>A0A916E2J9</accession>
<dbReference type="OrthoDB" id="2314098at2759"/>
<reference evidence="2" key="1">
    <citation type="submission" date="2020-05" db="EMBL/GenBank/DDBJ databases">
        <authorList>
            <person name="Rincon C."/>
            <person name="Sanders R I."/>
            <person name="Robbins C."/>
            <person name="Chaturvedi A."/>
        </authorList>
    </citation>
    <scope>NUCLEOTIDE SEQUENCE</scope>
    <source>
        <strain evidence="2">CHB12</strain>
    </source>
</reference>